<accession>A0ABX1QKH8</accession>
<dbReference type="EMBL" id="JAAAUB010000005">
    <property type="protein sequence ID" value="NMH16431.1"/>
    <property type="molecule type" value="Genomic_DNA"/>
</dbReference>
<name>A0ABX1QKH8_9PROT</name>
<evidence type="ECO:0008006" key="3">
    <source>
        <dbReference type="Google" id="ProtNLM"/>
    </source>
</evidence>
<sequence>MPVPEPQSGYLGLAPFLRASLRDGDLAALARQWLDRAGREDTAAAWMNLATALLCLGQTTTALAAQREALARARTYALPGPGGSAPRLLLLAMPGPLSANTPLDCLLEGQGLQLLVHFVDPAAPLAEALPEHDALMLTMGVSEAALPVLAALQERLAAWPRPVINPPAAIVRTERARLSHLLADAPRVLMPPTRRVPRAILEAAAAGAWPQGLEAPPFLLRPPDSQGGHGLARIDTGEALGAYLAAQPEGEFFLTRYVDYAGPDGRFRKIRVALVGGRVFPVHLAVSEHWMVHYVNAGMYGDAVKRAQEAAFFRTFAEFAHRHAPAFSALSGRLGLDYFCVDLAETSDGRLLIFEADPAMVAHAMEPGAEFAYRREGIAPLREAFIRWVRGRLEERA</sequence>
<comment type="caution">
    <text evidence="1">The sequence shown here is derived from an EMBL/GenBank/DDBJ whole genome shotgun (WGS) entry which is preliminary data.</text>
</comment>
<organism evidence="1 2">
    <name type="scientific">Tepidiphilus baoligensis</name>
    <dbReference type="NCBI Taxonomy" id="2698687"/>
    <lineage>
        <taxon>Bacteria</taxon>
        <taxon>Pseudomonadati</taxon>
        <taxon>Pseudomonadota</taxon>
        <taxon>Hydrogenophilia</taxon>
        <taxon>Hydrogenophilales</taxon>
        <taxon>Hydrogenophilaceae</taxon>
        <taxon>Tepidiphilus</taxon>
    </lineage>
</organism>
<evidence type="ECO:0000313" key="2">
    <source>
        <dbReference type="Proteomes" id="UP000669605"/>
    </source>
</evidence>
<reference evidence="1 2" key="1">
    <citation type="journal article" date="2020" name="Curr. Microbiol.">
        <title>Tepidiphilus baoligensis sp. nov., a Novel Bacterium of the Family Hydrogenophilaceae Isolated from an Oil Reservoir.</title>
        <authorList>
            <person name="Zhang X."/>
            <person name="Wang G."/>
            <person name="Ma X."/>
            <person name="Yu J."/>
            <person name="You J."/>
            <person name="Xue Y."/>
            <person name="Ma Y."/>
        </authorList>
    </citation>
    <scope>NUCLEOTIDE SEQUENCE [LARGE SCALE GENOMIC DNA]</scope>
    <source>
        <strain evidence="1 2">B18-69</strain>
    </source>
</reference>
<dbReference type="SUPFAM" id="SSF56059">
    <property type="entry name" value="Glutathione synthetase ATP-binding domain-like"/>
    <property type="match status" value="1"/>
</dbReference>
<dbReference type="RefSeq" id="WP_169115688.1">
    <property type="nucleotide sequence ID" value="NZ_JAAAUB010000005.1"/>
</dbReference>
<gene>
    <name evidence="1" type="ORF">GV368_04785</name>
</gene>
<protein>
    <recommendedName>
        <fullName evidence="3">ATP-grasp domain-containing protein</fullName>
    </recommendedName>
</protein>
<evidence type="ECO:0000313" key="1">
    <source>
        <dbReference type="EMBL" id="NMH16431.1"/>
    </source>
</evidence>
<keyword evidence="2" id="KW-1185">Reference proteome</keyword>
<proteinExistence type="predicted"/>
<dbReference type="Proteomes" id="UP000669605">
    <property type="component" value="Unassembled WGS sequence"/>
</dbReference>